<keyword evidence="2" id="KW-0238">DNA-binding</keyword>
<feature type="coiled-coil region" evidence="6">
    <location>
        <begin position="439"/>
        <end position="466"/>
    </location>
</feature>
<dbReference type="PROSITE" id="PS51736">
    <property type="entry name" value="RECOMBINASES_3"/>
    <property type="match status" value="1"/>
</dbReference>
<evidence type="ECO:0000259" key="8">
    <source>
        <dbReference type="PROSITE" id="PS51737"/>
    </source>
</evidence>
<reference evidence="9 10" key="1">
    <citation type="journal article" date="2019" name="Nat. Med.">
        <title>A library of human gut bacterial isolates paired with longitudinal multiomics data enables mechanistic microbiome research.</title>
        <authorList>
            <person name="Poyet M."/>
            <person name="Groussin M."/>
            <person name="Gibbons S.M."/>
            <person name="Avila-Pacheco J."/>
            <person name="Jiang X."/>
            <person name="Kearney S.M."/>
            <person name="Perrotta A.R."/>
            <person name="Berdy B."/>
            <person name="Zhao S."/>
            <person name="Lieberman T.D."/>
            <person name="Swanson P.K."/>
            <person name="Smith M."/>
            <person name="Roesemann S."/>
            <person name="Alexander J.E."/>
            <person name="Rich S.A."/>
            <person name="Livny J."/>
            <person name="Vlamakis H."/>
            <person name="Clish C."/>
            <person name="Bullock K."/>
            <person name="Deik A."/>
            <person name="Scott J."/>
            <person name="Pierce K.A."/>
            <person name="Xavier R.J."/>
            <person name="Alm E.J."/>
        </authorList>
    </citation>
    <scope>NUCLEOTIDE SEQUENCE [LARGE SCALE GENOMIC DNA]</scope>
    <source>
        <strain evidence="9 10">BIOML-A2</strain>
    </source>
</reference>
<gene>
    <name evidence="9" type="ORF">GKE97_05685</name>
</gene>
<dbReference type="InterPro" id="IPR050639">
    <property type="entry name" value="SSR_resolvase"/>
</dbReference>
<name>A0A6I2R5K3_FLAPL</name>
<evidence type="ECO:0000256" key="1">
    <source>
        <dbReference type="ARBA" id="ARBA00022908"/>
    </source>
</evidence>
<evidence type="ECO:0000256" key="5">
    <source>
        <dbReference type="PROSITE-ProRule" id="PRU10137"/>
    </source>
</evidence>
<dbReference type="PROSITE" id="PS51737">
    <property type="entry name" value="RECOMBINASE_DNA_BIND"/>
    <property type="match status" value="1"/>
</dbReference>
<dbReference type="Pfam" id="PF00239">
    <property type="entry name" value="Resolvase"/>
    <property type="match status" value="1"/>
</dbReference>
<dbReference type="Gene3D" id="3.40.50.1390">
    <property type="entry name" value="Resolvase, N-terminal catalytic domain"/>
    <property type="match status" value="1"/>
</dbReference>
<dbReference type="InterPro" id="IPR011109">
    <property type="entry name" value="DNA_bind_recombinase_dom"/>
</dbReference>
<dbReference type="PANTHER" id="PTHR30461">
    <property type="entry name" value="DNA-INVERTASE FROM LAMBDOID PROPHAGE"/>
    <property type="match status" value="1"/>
</dbReference>
<keyword evidence="1" id="KW-0229">DNA integration</keyword>
<evidence type="ECO:0000313" key="9">
    <source>
        <dbReference type="EMBL" id="MSB19007.1"/>
    </source>
</evidence>
<dbReference type="GO" id="GO:0015074">
    <property type="term" value="P:DNA integration"/>
    <property type="evidence" value="ECO:0007669"/>
    <property type="project" value="UniProtKB-KW"/>
</dbReference>
<feature type="domain" description="Recombinase" evidence="8">
    <location>
        <begin position="177"/>
        <end position="299"/>
    </location>
</feature>
<feature type="domain" description="Resolvase/invertase-type recombinase catalytic" evidence="7">
    <location>
        <begin position="22"/>
        <end position="169"/>
    </location>
</feature>
<evidence type="ECO:0000256" key="2">
    <source>
        <dbReference type="ARBA" id="ARBA00023125"/>
    </source>
</evidence>
<dbReference type="InterPro" id="IPR036162">
    <property type="entry name" value="Resolvase-like_N_sf"/>
</dbReference>
<feature type="active site" description="O-(5'-phospho-DNA)-serine intermediate" evidence="4 5">
    <location>
        <position position="30"/>
    </location>
</feature>
<dbReference type="Pfam" id="PF13408">
    <property type="entry name" value="Zn_ribbon_recom"/>
    <property type="match status" value="1"/>
</dbReference>
<dbReference type="GO" id="GO:0000150">
    <property type="term" value="F:DNA strand exchange activity"/>
    <property type="evidence" value="ECO:0007669"/>
    <property type="project" value="InterPro"/>
</dbReference>
<dbReference type="Pfam" id="PF07508">
    <property type="entry name" value="Recombinase"/>
    <property type="match status" value="1"/>
</dbReference>
<dbReference type="InterPro" id="IPR006118">
    <property type="entry name" value="Recombinase_CS"/>
</dbReference>
<dbReference type="SUPFAM" id="SSF53041">
    <property type="entry name" value="Resolvase-like"/>
    <property type="match status" value="1"/>
</dbReference>
<dbReference type="PANTHER" id="PTHR30461:SF23">
    <property type="entry name" value="DNA RECOMBINASE-RELATED"/>
    <property type="match status" value="1"/>
</dbReference>
<keyword evidence="3" id="KW-0233">DNA recombination</keyword>
<dbReference type="RefSeq" id="WP_172697370.1">
    <property type="nucleotide sequence ID" value="NZ_WKPR01000004.1"/>
</dbReference>
<dbReference type="SMART" id="SM00857">
    <property type="entry name" value="Resolvase"/>
    <property type="match status" value="1"/>
</dbReference>
<dbReference type="CDD" id="cd03768">
    <property type="entry name" value="SR_ResInv"/>
    <property type="match status" value="1"/>
</dbReference>
<dbReference type="Proteomes" id="UP000434475">
    <property type="component" value="Unassembled WGS sequence"/>
</dbReference>
<protein>
    <submittedName>
        <fullName evidence="9">Recombinase family protein</fullName>
    </submittedName>
</protein>
<dbReference type="InterPro" id="IPR025827">
    <property type="entry name" value="Zn_ribbon_recom_dom"/>
</dbReference>
<keyword evidence="6" id="KW-0175">Coiled coil</keyword>
<organism evidence="9 10">
    <name type="scientific">Flavonifractor plautii</name>
    <name type="common">Fusobacterium plautii</name>
    <dbReference type="NCBI Taxonomy" id="292800"/>
    <lineage>
        <taxon>Bacteria</taxon>
        <taxon>Bacillati</taxon>
        <taxon>Bacillota</taxon>
        <taxon>Clostridia</taxon>
        <taxon>Eubacteriales</taxon>
        <taxon>Oscillospiraceae</taxon>
        <taxon>Flavonifractor</taxon>
    </lineage>
</organism>
<dbReference type="PROSITE" id="PS00397">
    <property type="entry name" value="RECOMBINASES_1"/>
    <property type="match status" value="1"/>
</dbReference>
<dbReference type="InterPro" id="IPR038109">
    <property type="entry name" value="DNA_bind_recomb_sf"/>
</dbReference>
<comment type="caution">
    <text evidence="9">The sequence shown here is derived from an EMBL/GenBank/DDBJ whole genome shotgun (WGS) entry which is preliminary data.</text>
</comment>
<dbReference type="AlphaFoldDB" id="A0A6I2R5K3"/>
<dbReference type="GO" id="GO:0003677">
    <property type="term" value="F:DNA binding"/>
    <property type="evidence" value="ECO:0007669"/>
    <property type="project" value="UniProtKB-KW"/>
</dbReference>
<evidence type="ECO:0000256" key="4">
    <source>
        <dbReference type="PIRSR" id="PIRSR606118-50"/>
    </source>
</evidence>
<dbReference type="InterPro" id="IPR006119">
    <property type="entry name" value="Resolv_N"/>
</dbReference>
<evidence type="ECO:0000256" key="3">
    <source>
        <dbReference type="ARBA" id="ARBA00023172"/>
    </source>
</evidence>
<evidence type="ECO:0000313" key="10">
    <source>
        <dbReference type="Proteomes" id="UP000434475"/>
    </source>
</evidence>
<sequence length="587" mass="67677">MKKGIALRTVKKTAEELLNTIKVAIYIRVSTHWQVDKESLPVQRQDLISYCKLILNTDNYVIFEDPGYSAKNTDRPDFQRMMARVRTGEFTHILVWKIDRISRNLLDFAAMYQELKELGVTFVSKNEQFDTSTAIGEAMLKIILVFAELERHMTSERVTAAMLSRATNGKWNGGKVPFGYKYDKGAQEFVIDEAEARVVKLMYDLYDEQRSLLVVSKELNDRGYRSRKGSLWSPVTVGNLMRSPFYIGVMRYNYRDESGATFTFKPEDEWIMIEEHHPQIVTHEQWNRVVDTMKSQRRGQPGHGKSFNRGNVHIFAGLVTCGYCGSLMRATKDRVRADGSRPSIYNCASKRTGSDCPNKYISDLTIGPFVLNYIANIIRARKSFGVSTSIETLEKKLLRGDTFKDVVHIGRPGLEELYRHFQGTRGVEQNFMASPGATASNTEEERDLLLAEKHRKERALNRLKALYLYSEEEQAMSEAEYIVERKRLLDSLEGIDARLAEIDEALAQQINLSDEEFIQKASYFIMAQQLTEKRQIDYTRFMRKADPQIVKNFIQNVCANFCIKSGRVTSIRFKNGIEHQFFYRDPE</sequence>
<proteinExistence type="predicted"/>
<dbReference type="Gene3D" id="3.90.1750.20">
    <property type="entry name" value="Putative Large Serine Recombinase, Chain B, Domain 2"/>
    <property type="match status" value="1"/>
</dbReference>
<dbReference type="EMBL" id="WKPR01000004">
    <property type="protein sequence ID" value="MSB19007.1"/>
    <property type="molecule type" value="Genomic_DNA"/>
</dbReference>
<evidence type="ECO:0000259" key="7">
    <source>
        <dbReference type="PROSITE" id="PS51736"/>
    </source>
</evidence>
<accession>A0A6I2R5K3</accession>
<evidence type="ECO:0000256" key="6">
    <source>
        <dbReference type="SAM" id="Coils"/>
    </source>
</evidence>